<protein>
    <submittedName>
        <fullName evidence="2">Uncharacterized protein</fullName>
    </submittedName>
</protein>
<dbReference type="Proteomes" id="UP001310594">
    <property type="component" value="Unassembled WGS sequence"/>
</dbReference>
<comment type="caution">
    <text evidence="2">The sequence shown here is derived from an EMBL/GenBank/DDBJ whole genome shotgun (WGS) entry which is preliminary data.</text>
</comment>
<accession>A0AAN7VLN3</accession>
<feature type="region of interest" description="Disordered" evidence="1">
    <location>
        <begin position="185"/>
        <end position="211"/>
    </location>
</feature>
<evidence type="ECO:0000313" key="2">
    <source>
        <dbReference type="EMBL" id="KAK5689425.1"/>
    </source>
</evidence>
<evidence type="ECO:0000313" key="3">
    <source>
        <dbReference type="Proteomes" id="UP001310594"/>
    </source>
</evidence>
<dbReference type="AlphaFoldDB" id="A0AAN7VLN3"/>
<dbReference type="EMBL" id="JAVRQU010000032">
    <property type="protein sequence ID" value="KAK5689425.1"/>
    <property type="molecule type" value="Genomic_DNA"/>
</dbReference>
<feature type="region of interest" description="Disordered" evidence="1">
    <location>
        <begin position="73"/>
        <end position="109"/>
    </location>
</feature>
<gene>
    <name evidence="2" type="ORF">LTR97_012899</name>
</gene>
<reference evidence="2" key="1">
    <citation type="submission" date="2023-08" db="EMBL/GenBank/DDBJ databases">
        <title>Black Yeasts Isolated from many extreme environments.</title>
        <authorList>
            <person name="Coleine C."/>
            <person name="Stajich J.E."/>
            <person name="Selbmann L."/>
        </authorList>
    </citation>
    <scope>NUCLEOTIDE SEQUENCE</scope>
    <source>
        <strain evidence="2">CCFEE 5810</strain>
    </source>
</reference>
<proteinExistence type="predicted"/>
<name>A0AAN7VLN3_9PEZI</name>
<feature type="compositionally biased region" description="Polar residues" evidence="1">
    <location>
        <begin position="198"/>
        <end position="211"/>
    </location>
</feature>
<organism evidence="2 3">
    <name type="scientific">Elasticomyces elasticus</name>
    <dbReference type="NCBI Taxonomy" id="574655"/>
    <lineage>
        <taxon>Eukaryota</taxon>
        <taxon>Fungi</taxon>
        <taxon>Dikarya</taxon>
        <taxon>Ascomycota</taxon>
        <taxon>Pezizomycotina</taxon>
        <taxon>Dothideomycetes</taxon>
        <taxon>Dothideomycetidae</taxon>
        <taxon>Mycosphaerellales</taxon>
        <taxon>Teratosphaeriaceae</taxon>
        <taxon>Elasticomyces</taxon>
    </lineage>
</organism>
<sequence length="557" mass="60391">MPNTKNSRRFKILDHSAASKYGVAEKPIKHFNHDVAYEDFEAQDFEFDAPLAGAESVQGNAAEEEVTMNNATSTSAGVLGGDAAAEETAPSESGTGSSTRGGHPASAKYGVGTAVGYERTNAASGNESKNGEDIAMGDTESGFATAVGGKVDSTITLDGETTSGEAAHQVLGVAEHARGHAFGGEVDSSATPFGDGQYSETTDAESSLPESTSSFNELIGLLLVSDDIPIFKNLWTANDRIGDWRRNIEYGLCASSDHMHIMAKRVVVHLYNLSEFALHLEYRGKTLTVVLVPSTGKILMLPMLALLSQAVCMLKHFFEFGVAGLRSDISHGLTPQQSANKVMVLFRDLCHITCIPRDESRTITPYAGGRVLATEANSSGEAWFDHDHDKKYNIELTGTLKDTVLEMMEADFSPELQAEYLEAKSNEELFDYYLAEAENYDFGSHGGNGQQMFESHGGQAVQMVEPPQFEFDDEVLESIPAVRSRPLNQIEAELWRQLISGGYAKPAPEHTVMEAKQVVELPFHVKPATVSSGFGNDWKSMEFGTLNFIDLSSVDLQ</sequence>
<feature type="compositionally biased region" description="Low complexity" evidence="1">
    <location>
        <begin position="91"/>
        <end position="102"/>
    </location>
</feature>
<evidence type="ECO:0000256" key="1">
    <source>
        <dbReference type="SAM" id="MobiDB-lite"/>
    </source>
</evidence>